<gene>
    <name evidence="2" type="ORF">I7I51_02177</name>
</gene>
<sequence>MATSLSDGVGQGWHSWLQQQSVQERQMRRANWVISQAADMTTIETDQKTSEEELSQASVSGAPEWHSSPVGLRRQHRWQGRSLELGYKCDLSQGTWRFPQRDGLEDDLVVAVEDHDITSTTLSCIPRNMCSDPHSSTRLALSCCQLGYRTRVLRDSVLGVPRLDKCRRIIGVAVQVAGMEQHLTNLVGAVALFLLGGLDWVIRTLYTTYRVCQHAITGSNQTKARRISLTNAHSLTKVEEIGG</sequence>
<proteinExistence type="predicted"/>
<feature type="region of interest" description="Disordered" evidence="1">
    <location>
        <begin position="45"/>
        <end position="71"/>
    </location>
</feature>
<dbReference type="Proteomes" id="UP000663671">
    <property type="component" value="Chromosome 7"/>
</dbReference>
<evidence type="ECO:0000313" key="3">
    <source>
        <dbReference type="Proteomes" id="UP000663671"/>
    </source>
</evidence>
<organism evidence="2 3">
    <name type="scientific">Ajellomyces capsulatus</name>
    <name type="common">Darling's disease fungus</name>
    <name type="synonym">Histoplasma capsulatum</name>
    <dbReference type="NCBI Taxonomy" id="5037"/>
    <lineage>
        <taxon>Eukaryota</taxon>
        <taxon>Fungi</taxon>
        <taxon>Dikarya</taxon>
        <taxon>Ascomycota</taxon>
        <taxon>Pezizomycotina</taxon>
        <taxon>Eurotiomycetes</taxon>
        <taxon>Eurotiomycetidae</taxon>
        <taxon>Onygenales</taxon>
        <taxon>Ajellomycetaceae</taxon>
        <taxon>Histoplasma</taxon>
    </lineage>
</organism>
<reference evidence="2" key="1">
    <citation type="submission" date="2021-01" db="EMBL/GenBank/DDBJ databases">
        <title>Chromosome-level genome assembly of a human fungal pathogen reveals clustering of transcriptionally co-regulated genes.</title>
        <authorList>
            <person name="Voorhies M."/>
            <person name="Cohen S."/>
            <person name="Shea T.P."/>
            <person name="Petrus S."/>
            <person name="Munoz J.F."/>
            <person name="Poplawski S."/>
            <person name="Goldman W.E."/>
            <person name="Michael T."/>
            <person name="Cuomo C.A."/>
            <person name="Sil A."/>
            <person name="Beyhan S."/>
        </authorList>
    </citation>
    <scope>NUCLEOTIDE SEQUENCE</scope>
    <source>
        <strain evidence="2">WU24</strain>
    </source>
</reference>
<name>A0A8A1MB34_AJECA</name>
<dbReference type="VEuPathDB" id="FungiDB:I7I51_02177"/>
<evidence type="ECO:0000313" key="2">
    <source>
        <dbReference type="EMBL" id="QSS62440.1"/>
    </source>
</evidence>
<evidence type="ECO:0000256" key="1">
    <source>
        <dbReference type="SAM" id="MobiDB-lite"/>
    </source>
</evidence>
<dbReference type="EMBL" id="CP069112">
    <property type="protein sequence ID" value="QSS62440.1"/>
    <property type="molecule type" value="Genomic_DNA"/>
</dbReference>
<accession>A0A8A1MB34</accession>
<protein>
    <submittedName>
        <fullName evidence="2">Uncharacterized protein</fullName>
    </submittedName>
</protein>
<dbReference type="AlphaFoldDB" id="A0A8A1MB34"/>